<protein>
    <submittedName>
        <fullName evidence="2">Uncharacterized protein</fullName>
    </submittedName>
</protein>
<dbReference type="OrthoDB" id="3254613at2759"/>
<gene>
    <name evidence="2" type="ORF">SCP_1303560</name>
</gene>
<feature type="compositionally biased region" description="Basic residues" evidence="1">
    <location>
        <begin position="235"/>
        <end position="244"/>
    </location>
</feature>
<feature type="compositionally biased region" description="Polar residues" evidence="1">
    <location>
        <begin position="254"/>
        <end position="270"/>
    </location>
</feature>
<name>A0A401H2F2_9APHY</name>
<reference evidence="2 3" key="1">
    <citation type="journal article" date="2018" name="Sci. Rep.">
        <title>Genome sequence of the cauliflower mushroom Sparassis crispa (Hanabiratake) and its association with beneficial usage.</title>
        <authorList>
            <person name="Kiyama R."/>
            <person name="Furutani Y."/>
            <person name="Kawaguchi K."/>
            <person name="Nakanishi T."/>
        </authorList>
    </citation>
    <scope>NUCLEOTIDE SEQUENCE [LARGE SCALE GENOMIC DNA]</scope>
</reference>
<dbReference type="EMBL" id="BFAD01000013">
    <property type="protein sequence ID" value="GBE88540.1"/>
    <property type="molecule type" value="Genomic_DNA"/>
</dbReference>
<dbReference type="AlphaFoldDB" id="A0A401H2F2"/>
<keyword evidence="3" id="KW-1185">Reference proteome</keyword>
<dbReference type="InParanoid" id="A0A401H2F2"/>
<evidence type="ECO:0000313" key="2">
    <source>
        <dbReference type="EMBL" id="GBE88540.1"/>
    </source>
</evidence>
<evidence type="ECO:0000313" key="3">
    <source>
        <dbReference type="Proteomes" id="UP000287166"/>
    </source>
</evidence>
<dbReference type="Proteomes" id="UP000287166">
    <property type="component" value="Unassembled WGS sequence"/>
</dbReference>
<organism evidence="2 3">
    <name type="scientific">Sparassis crispa</name>
    <dbReference type="NCBI Taxonomy" id="139825"/>
    <lineage>
        <taxon>Eukaryota</taxon>
        <taxon>Fungi</taxon>
        <taxon>Dikarya</taxon>
        <taxon>Basidiomycota</taxon>
        <taxon>Agaricomycotina</taxon>
        <taxon>Agaricomycetes</taxon>
        <taxon>Polyporales</taxon>
        <taxon>Sparassidaceae</taxon>
        <taxon>Sparassis</taxon>
    </lineage>
</organism>
<comment type="caution">
    <text evidence="2">The sequence shown here is derived from an EMBL/GenBank/DDBJ whole genome shotgun (WGS) entry which is preliminary data.</text>
</comment>
<proteinExistence type="predicted"/>
<sequence>MIGQKILKTYVDDNTFEGLFVTAPSPPAAGLTLRRVQSKTLRIMTEDVMAGASTDRTHRLGSGMHRRTSLLLTPDTSHTFGCPNPTTVSRKTQDDAEPVSEAIVSATRTSLTDLTVRRQMRYSRAQQALETTFRHCRVEPSPQDLQIRALRRVTALLSAQARDAQEHAAKVRACLAGREAVEPQNYRPMQRTRWMEERRGADRDKQSKAVDQSLTAIMKPQTNAEKPAADDRPPTRHQLRRRTNLTRFFERSQTRVQFPSRPLSSTYHSASCRRQTISHVRSIRLRSPSLSQTRVKPLNMLLKLRQPPGKSIISPSGAHSDLAGSPAHPIMKSFPSSVTLRTFPSVEDPPENFDQSLGVARIYTSSTTLRPRDEIIADMEKVVLPRYALDLLDELAATAAEVSLEPILASRATRVSLPSFTLSSDSIAHARSHSAAEGASRTSPRRYALGKGALLDVPIPRKSKYGPSPSVSSIPESFTLMSRPSADLTDLVGSDREVRARSPRAGTDAHRNGHNRFSIVSVKGTGGVMSKVKSRLAALGHR</sequence>
<feature type="region of interest" description="Disordered" evidence="1">
    <location>
        <begin position="216"/>
        <end position="270"/>
    </location>
</feature>
<evidence type="ECO:0000256" key="1">
    <source>
        <dbReference type="SAM" id="MobiDB-lite"/>
    </source>
</evidence>
<dbReference type="GeneID" id="38785457"/>
<dbReference type="RefSeq" id="XP_027619453.1">
    <property type="nucleotide sequence ID" value="XM_027763652.1"/>
</dbReference>
<accession>A0A401H2F2</accession>